<reference evidence="13" key="1">
    <citation type="submission" date="2019-10" db="EMBL/GenBank/DDBJ databases">
        <authorList>
            <consortium name="DOE Joint Genome Institute"/>
            <person name="Kuo A."/>
            <person name="Miyauchi S."/>
            <person name="Kiss E."/>
            <person name="Drula E."/>
            <person name="Kohler A."/>
            <person name="Sanchez-Garcia M."/>
            <person name="Andreopoulos B."/>
            <person name="Barry K.W."/>
            <person name="Bonito G."/>
            <person name="Buee M."/>
            <person name="Carver A."/>
            <person name="Chen C."/>
            <person name="Cichocki N."/>
            <person name="Clum A."/>
            <person name="Culley D."/>
            <person name="Crous P.W."/>
            <person name="Fauchery L."/>
            <person name="Girlanda M."/>
            <person name="Hayes R."/>
            <person name="Keri Z."/>
            <person name="LaButti K."/>
            <person name="Lipzen A."/>
            <person name="Lombard V."/>
            <person name="Magnuson J."/>
            <person name="Maillard F."/>
            <person name="Morin E."/>
            <person name="Murat C."/>
            <person name="Nolan M."/>
            <person name="Ohm R."/>
            <person name="Pangilinan J."/>
            <person name="Pereira M."/>
            <person name="Perotto S."/>
            <person name="Peter M."/>
            <person name="Riley R."/>
            <person name="Sitrit Y."/>
            <person name="Stielow B."/>
            <person name="Szollosi G."/>
            <person name="Zifcakova L."/>
            <person name="Stursova M."/>
            <person name="Spatafora J.W."/>
            <person name="Tedersoo L."/>
            <person name="Vaario L.-M."/>
            <person name="Yamada A."/>
            <person name="Yan M."/>
            <person name="Wang P."/>
            <person name="Xu J."/>
            <person name="Bruns T."/>
            <person name="Baldrian P."/>
            <person name="Vilgalys R."/>
            <person name="Henrissat B."/>
            <person name="Grigoriev I.V."/>
            <person name="Hibbett D."/>
            <person name="Nagy L.G."/>
            <person name="Martin F.M."/>
        </authorList>
    </citation>
    <scope>NUCLEOTIDE SEQUENCE</scope>
    <source>
        <strain evidence="13">BED1</strain>
    </source>
</reference>
<evidence type="ECO:0000256" key="2">
    <source>
        <dbReference type="ARBA" id="ARBA00012543"/>
    </source>
</evidence>
<keyword evidence="8 12" id="KW-0472">Membrane</keyword>
<feature type="transmembrane region" description="Helical" evidence="12">
    <location>
        <begin position="343"/>
        <end position="363"/>
    </location>
</feature>
<evidence type="ECO:0000256" key="7">
    <source>
        <dbReference type="ARBA" id="ARBA00022989"/>
    </source>
</evidence>
<evidence type="ECO:0000313" key="14">
    <source>
        <dbReference type="Proteomes" id="UP001194468"/>
    </source>
</evidence>
<keyword evidence="14" id="KW-1185">Reference proteome</keyword>
<keyword evidence="5" id="KW-0808">Transferase</keyword>
<keyword evidence="3" id="KW-1003">Cell membrane</keyword>
<evidence type="ECO:0000256" key="6">
    <source>
        <dbReference type="ARBA" id="ARBA00022692"/>
    </source>
</evidence>
<proteinExistence type="predicted"/>
<keyword evidence="6 12" id="KW-0812">Transmembrane</keyword>
<keyword evidence="4" id="KW-0328">Glycosyltransferase</keyword>
<sequence>MQGGWVPACPLGCQGWAGGECIRDAKPNLTISSQVRLADVKPTVGASVISQVSLPLAGLYYDDKRKLLFIICDGNIIGSGNDRTTPRIVLDILGVDPKVDPEPLMFRSIGEGSRQISEKVYSGLYEFEGHVVPYMVVVKVGRPTERSRPGNRGKRDSQILLMHYLNRVHFDAPMSPLELEIYHQMRNVIGIHPAFYEYIFTVDADTTVTPESLDRLVALAADGSSIIGFCGETKLSNEEGSWWTMIQALESLFGSVSCLPGCFSLYRVRTADKGRPIIISNRIIDEYAKCNVDTLHKKNLVSLGEDRFLTTLLKQFPDVQDEIHSGHGNGCDGARILVGIGDLARVILPATVIYLGYLIVAVATGSSSLPLISIIMLGITYGLQALIFIIKREFMLIPRVQLDGNARVVIGDGGSKKVVMNDDERFDESMTPLKKFSEYEAEACEGVSHHSDETGISKSRSQPRFPPSRQGSPHLSNGGDYYRDTNAMNNSMVNSEGRLRIIVMLALGQGSMYKGRQPAMSQFLPPMPFMAGPGSAAGSEYGGTMGMMGPLGYQHTGSVYGMVDPRRTMMGMGGMGMGMHHANGSQMGGFGSGPIGDGGDRRMSTPSMAMSVNALAGPSLNSNPSDEEVFHALRTYLMAETPQPACPQRPPTMSQTAPYGKWESTITPASVVQGNISFADLFVDPTNNKMYHIEARPQDSARYVIVDTIAGQDITPSPYSARTSIQEYGGAAAIAHGGTVYFSNSAYTRSRQRQKNPSQSLQVILVDPSARSPLTVDGGVDKKEYRHANFTVHPVRHGLLVSVLLISHRNVGASL</sequence>
<dbReference type="SUPFAM" id="SSF53448">
    <property type="entry name" value="Nucleotide-diphospho-sugar transferases"/>
    <property type="match status" value="1"/>
</dbReference>
<dbReference type="GO" id="GO:0031505">
    <property type="term" value="P:fungal-type cell wall organization"/>
    <property type="evidence" value="ECO:0007669"/>
    <property type="project" value="TreeGrafter"/>
</dbReference>
<dbReference type="EMBL" id="WHUW01000096">
    <property type="protein sequence ID" value="KAF8425364.1"/>
    <property type="molecule type" value="Genomic_DNA"/>
</dbReference>
<keyword evidence="9" id="KW-0325">Glycoprotein</keyword>
<feature type="transmembrane region" description="Helical" evidence="12">
    <location>
        <begin position="369"/>
        <end position="390"/>
    </location>
</feature>
<dbReference type="GO" id="GO:0030428">
    <property type="term" value="C:cell septum"/>
    <property type="evidence" value="ECO:0007669"/>
    <property type="project" value="TreeGrafter"/>
</dbReference>
<evidence type="ECO:0000313" key="13">
    <source>
        <dbReference type="EMBL" id="KAF8425364.1"/>
    </source>
</evidence>
<protein>
    <recommendedName>
        <fullName evidence="2">chitin synthase</fullName>
        <ecNumber evidence="2">2.4.1.16</ecNumber>
    </recommendedName>
</protein>
<dbReference type="GO" id="GO:0006031">
    <property type="term" value="P:chitin biosynthetic process"/>
    <property type="evidence" value="ECO:0007669"/>
    <property type="project" value="TreeGrafter"/>
</dbReference>
<evidence type="ECO:0000256" key="4">
    <source>
        <dbReference type="ARBA" id="ARBA00022676"/>
    </source>
</evidence>
<dbReference type="GO" id="GO:0005886">
    <property type="term" value="C:plasma membrane"/>
    <property type="evidence" value="ECO:0007669"/>
    <property type="project" value="UniProtKB-SubCell"/>
</dbReference>
<dbReference type="InterPro" id="IPR004835">
    <property type="entry name" value="Chitin_synth"/>
</dbReference>
<comment type="caution">
    <text evidence="13">The sequence shown here is derived from an EMBL/GenBank/DDBJ whole genome shotgun (WGS) entry which is preliminary data.</text>
</comment>
<dbReference type="AlphaFoldDB" id="A0AAD4BEM4"/>
<dbReference type="PANTHER" id="PTHR22914:SF13">
    <property type="entry name" value="CHITIN SYNTHASE"/>
    <property type="match status" value="1"/>
</dbReference>
<gene>
    <name evidence="13" type="ORF">L210DRAFT_3653222</name>
</gene>
<evidence type="ECO:0000256" key="9">
    <source>
        <dbReference type="ARBA" id="ARBA00023180"/>
    </source>
</evidence>
<dbReference type="PANTHER" id="PTHR22914">
    <property type="entry name" value="CHITIN SYNTHASE"/>
    <property type="match status" value="1"/>
</dbReference>
<evidence type="ECO:0000256" key="12">
    <source>
        <dbReference type="SAM" id="Phobius"/>
    </source>
</evidence>
<evidence type="ECO:0000256" key="11">
    <source>
        <dbReference type="SAM" id="MobiDB-lite"/>
    </source>
</evidence>
<evidence type="ECO:0000256" key="1">
    <source>
        <dbReference type="ARBA" id="ARBA00004651"/>
    </source>
</evidence>
<evidence type="ECO:0000256" key="8">
    <source>
        <dbReference type="ARBA" id="ARBA00023136"/>
    </source>
</evidence>
<keyword evidence="7 12" id="KW-1133">Transmembrane helix</keyword>
<dbReference type="GO" id="GO:0004100">
    <property type="term" value="F:chitin synthase activity"/>
    <property type="evidence" value="ECO:0007669"/>
    <property type="project" value="UniProtKB-EC"/>
</dbReference>
<evidence type="ECO:0000256" key="10">
    <source>
        <dbReference type="ARBA" id="ARBA00048014"/>
    </source>
</evidence>
<dbReference type="EC" id="2.4.1.16" evidence="2"/>
<evidence type="ECO:0000256" key="5">
    <source>
        <dbReference type="ARBA" id="ARBA00022679"/>
    </source>
</evidence>
<name>A0AAD4BEM4_BOLED</name>
<evidence type="ECO:0000256" key="3">
    <source>
        <dbReference type="ARBA" id="ARBA00022475"/>
    </source>
</evidence>
<feature type="region of interest" description="Disordered" evidence="11">
    <location>
        <begin position="447"/>
        <end position="488"/>
    </location>
</feature>
<dbReference type="Pfam" id="PF03142">
    <property type="entry name" value="Chitin_synth_2"/>
    <property type="match status" value="2"/>
</dbReference>
<reference evidence="13" key="2">
    <citation type="journal article" date="2020" name="Nat. Commun.">
        <title>Large-scale genome sequencing of mycorrhizal fungi provides insights into the early evolution of symbiotic traits.</title>
        <authorList>
            <person name="Miyauchi S."/>
            <person name="Kiss E."/>
            <person name="Kuo A."/>
            <person name="Drula E."/>
            <person name="Kohler A."/>
            <person name="Sanchez-Garcia M."/>
            <person name="Morin E."/>
            <person name="Andreopoulos B."/>
            <person name="Barry K.W."/>
            <person name="Bonito G."/>
            <person name="Buee M."/>
            <person name="Carver A."/>
            <person name="Chen C."/>
            <person name="Cichocki N."/>
            <person name="Clum A."/>
            <person name="Culley D."/>
            <person name="Crous P.W."/>
            <person name="Fauchery L."/>
            <person name="Girlanda M."/>
            <person name="Hayes R.D."/>
            <person name="Keri Z."/>
            <person name="LaButti K."/>
            <person name="Lipzen A."/>
            <person name="Lombard V."/>
            <person name="Magnuson J."/>
            <person name="Maillard F."/>
            <person name="Murat C."/>
            <person name="Nolan M."/>
            <person name="Ohm R.A."/>
            <person name="Pangilinan J."/>
            <person name="Pereira M.F."/>
            <person name="Perotto S."/>
            <person name="Peter M."/>
            <person name="Pfister S."/>
            <person name="Riley R."/>
            <person name="Sitrit Y."/>
            <person name="Stielow J.B."/>
            <person name="Szollosi G."/>
            <person name="Zifcakova L."/>
            <person name="Stursova M."/>
            <person name="Spatafora J.W."/>
            <person name="Tedersoo L."/>
            <person name="Vaario L.M."/>
            <person name="Yamada A."/>
            <person name="Yan M."/>
            <person name="Wang P."/>
            <person name="Xu J."/>
            <person name="Bruns T."/>
            <person name="Baldrian P."/>
            <person name="Vilgalys R."/>
            <person name="Dunand C."/>
            <person name="Henrissat B."/>
            <person name="Grigoriev I.V."/>
            <person name="Hibbett D."/>
            <person name="Nagy L.G."/>
            <person name="Martin F.M."/>
        </authorList>
    </citation>
    <scope>NUCLEOTIDE SEQUENCE</scope>
    <source>
        <strain evidence="13">BED1</strain>
    </source>
</reference>
<comment type="catalytic activity">
    <reaction evidence="10">
        <text>[(1-&gt;4)-N-acetyl-beta-D-glucosaminyl](n) + UDP-N-acetyl-alpha-D-glucosamine = [(1-&gt;4)-N-acetyl-beta-D-glucosaminyl](n+1) + UDP + H(+)</text>
        <dbReference type="Rhea" id="RHEA:16637"/>
        <dbReference type="Rhea" id="RHEA-COMP:9593"/>
        <dbReference type="Rhea" id="RHEA-COMP:9595"/>
        <dbReference type="ChEBI" id="CHEBI:15378"/>
        <dbReference type="ChEBI" id="CHEBI:17029"/>
        <dbReference type="ChEBI" id="CHEBI:57705"/>
        <dbReference type="ChEBI" id="CHEBI:58223"/>
        <dbReference type="EC" id="2.4.1.16"/>
    </reaction>
</comment>
<accession>A0AAD4BEM4</accession>
<organism evidence="13 14">
    <name type="scientific">Boletus edulis BED1</name>
    <dbReference type="NCBI Taxonomy" id="1328754"/>
    <lineage>
        <taxon>Eukaryota</taxon>
        <taxon>Fungi</taxon>
        <taxon>Dikarya</taxon>
        <taxon>Basidiomycota</taxon>
        <taxon>Agaricomycotina</taxon>
        <taxon>Agaricomycetes</taxon>
        <taxon>Agaricomycetidae</taxon>
        <taxon>Boletales</taxon>
        <taxon>Boletineae</taxon>
        <taxon>Boletaceae</taxon>
        <taxon>Boletoideae</taxon>
        <taxon>Boletus</taxon>
    </lineage>
</organism>
<dbReference type="InterPro" id="IPR029044">
    <property type="entry name" value="Nucleotide-diphossugar_trans"/>
</dbReference>
<comment type="subcellular location">
    <subcellularLocation>
        <location evidence="1">Cell membrane</location>
        <topology evidence="1">Multi-pass membrane protein</topology>
    </subcellularLocation>
</comment>
<dbReference type="Proteomes" id="UP001194468">
    <property type="component" value="Unassembled WGS sequence"/>
</dbReference>